<organism evidence="1 2">
    <name type="scientific">Chelonoidis abingdonii</name>
    <name type="common">Abingdon island giant tortoise</name>
    <name type="synonym">Testudo abingdonii</name>
    <dbReference type="NCBI Taxonomy" id="106734"/>
    <lineage>
        <taxon>Eukaryota</taxon>
        <taxon>Metazoa</taxon>
        <taxon>Chordata</taxon>
        <taxon>Craniata</taxon>
        <taxon>Vertebrata</taxon>
        <taxon>Euteleostomi</taxon>
        <taxon>Archelosauria</taxon>
        <taxon>Testudinata</taxon>
        <taxon>Testudines</taxon>
        <taxon>Cryptodira</taxon>
        <taxon>Durocryptodira</taxon>
        <taxon>Testudinoidea</taxon>
        <taxon>Testudinidae</taxon>
        <taxon>Chelonoidis</taxon>
    </lineage>
</organism>
<evidence type="ECO:0000313" key="2">
    <source>
        <dbReference type="Proteomes" id="UP000694404"/>
    </source>
</evidence>
<dbReference type="Ensembl" id="ENSCABT00000022082.1">
    <property type="protein sequence ID" value="ENSCABP00000020158.1"/>
    <property type="gene ID" value="ENSCABG00000014876.1"/>
</dbReference>
<evidence type="ECO:0000313" key="1">
    <source>
        <dbReference type="Ensembl" id="ENSCABP00000020158.1"/>
    </source>
</evidence>
<proteinExistence type="predicted"/>
<reference evidence="1" key="1">
    <citation type="submission" date="2025-08" db="UniProtKB">
        <authorList>
            <consortium name="Ensembl"/>
        </authorList>
    </citation>
    <scope>IDENTIFICATION</scope>
</reference>
<dbReference type="OMA" id="NENLAGW"/>
<name>A0A8C0HID4_CHEAB</name>
<dbReference type="GeneTree" id="ENSGT00940000159717"/>
<accession>A0A8C0HID4</accession>
<dbReference type="Proteomes" id="UP000694404">
    <property type="component" value="Unplaced"/>
</dbReference>
<protein>
    <submittedName>
        <fullName evidence="1">Uncharacterized protein</fullName>
    </submittedName>
</protein>
<sequence length="194" mass="20791">PPSRGEVGALGDAPTSDPRVRLLGERVVRSLRLKPERWERCAGSPEAQPLLRGFVEGAAGQPLLLVTLSPAGQLALSTELPASPCRGKALFFLRRGPGPLSVPPGPGELLYGDLPASSLEHFAALVEEVVAPVLANQKNHHSWPHVVSQDIMRHVHSLKSNIFVVIGQVKGKTLLPLPAGSDRMEYIDCENGKT</sequence>
<keyword evidence="2" id="KW-1185">Reference proteome</keyword>
<dbReference type="AlphaFoldDB" id="A0A8C0HID4"/>
<reference evidence="1" key="2">
    <citation type="submission" date="2025-09" db="UniProtKB">
        <authorList>
            <consortium name="Ensembl"/>
        </authorList>
    </citation>
    <scope>IDENTIFICATION</scope>
</reference>